<dbReference type="CDD" id="cd14727">
    <property type="entry name" value="ChanN-like"/>
    <property type="match status" value="1"/>
</dbReference>
<dbReference type="InterPro" id="IPR007314">
    <property type="entry name" value="Cofac_haem-bd_dom"/>
</dbReference>
<evidence type="ECO:0000313" key="2">
    <source>
        <dbReference type="EMBL" id="KKM83126.1"/>
    </source>
</evidence>
<feature type="domain" description="PDZ" evidence="1">
    <location>
        <begin position="308"/>
        <end position="371"/>
    </location>
</feature>
<name>A0A0F9L6Y0_9ZZZZ</name>
<dbReference type="Pfam" id="PF13180">
    <property type="entry name" value="PDZ_2"/>
    <property type="match status" value="1"/>
</dbReference>
<dbReference type="InterPro" id="IPR001478">
    <property type="entry name" value="PDZ"/>
</dbReference>
<dbReference type="InterPro" id="IPR036034">
    <property type="entry name" value="PDZ_sf"/>
</dbReference>
<dbReference type="SMART" id="SM00228">
    <property type="entry name" value="PDZ"/>
    <property type="match status" value="1"/>
</dbReference>
<dbReference type="PROSITE" id="PS51257">
    <property type="entry name" value="PROKAR_LIPOPROTEIN"/>
    <property type="match status" value="1"/>
</dbReference>
<dbReference type="SUPFAM" id="SSF50156">
    <property type="entry name" value="PDZ domain-like"/>
    <property type="match status" value="1"/>
</dbReference>
<proteinExistence type="predicted"/>
<sequence>MLNKKILFIAVIIVMGMGCRSLATIAETEGSRNFPAEISVGDIVHVATGEKITFSQLADSLDGARIVYVGEIHSNKESHDVQMQVLKEFYKRYGDNIAIGMEMFKRPYQDVLDKWTVGEISEKDLLSSTDWWHEWGFDYSLYKDILDFTRDNKIPVVALNITRGFQKIISENGLEGLSKEERESLPEIDTTDFYHRRYLERIMKGHGDTDMSEAFERFYLVQCVWEDIMADSISRYLSSPEGKDKKLLVFIGGGHIIYHFGVPKRVFRRNHLPYRTIATYELRDLKPEDEHPLFAKDIPLQPADYVRVIKLPKKEKKVMLGVVITDVRDEKEEKEDKVVIESVLKDSPAGKAELQAGDIILSMDDESVSGVYDVIHHVSKKKAGDTCLIEISREGTKIFIEVTFFELKGHGNK</sequence>
<dbReference type="Gene3D" id="3.40.50.11550">
    <property type="match status" value="1"/>
</dbReference>
<protein>
    <recommendedName>
        <fullName evidence="1">PDZ domain-containing protein</fullName>
    </recommendedName>
</protein>
<comment type="caution">
    <text evidence="2">The sequence shown here is derived from an EMBL/GenBank/DDBJ whole genome shotgun (WGS) entry which is preliminary data.</text>
</comment>
<dbReference type="AlphaFoldDB" id="A0A0F9L6Y0"/>
<gene>
    <name evidence="2" type="ORF">LCGC14_1312600</name>
</gene>
<reference evidence="2" key="1">
    <citation type="journal article" date="2015" name="Nature">
        <title>Complex archaea that bridge the gap between prokaryotes and eukaryotes.</title>
        <authorList>
            <person name="Spang A."/>
            <person name="Saw J.H."/>
            <person name="Jorgensen S.L."/>
            <person name="Zaremba-Niedzwiedzka K."/>
            <person name="Martijn J."/>
            <person name="Lind A.E."/>
            <person name="van Eijk R."/>
            <person name="Schleper C."/>
            <person name="Guy L."/>
            <person name="Ettema T.J."/>
        </authorList>
    </citation>
    <scope>NUCLEOTIDE SEQUENCE</scope>
</reference>
<dbReference type="Pfam" id="PF04187">
    <property type="entry name" value="Cofac_haem_bdg"/>
    <property type="match status" value="1"/>
</dbReference>
<dbReference type="Gene3D" id="2.30.42.10">
    <property type="match status" value="1"/>
</dbReference>
<accession>A0A0F9L6Y0</accession>
<evidence type="ECO:0000259" key="1">
    <source>
        <dbReference type="PROSITE" id="PS50106"/>
    </source>
</evidence>
<organism evidence="2">
    <name type="scientific">marine sediment metagenome</name>
    <dbReference type="NCBI Taxonomy" id="412755"/>
    <lineage>
        <taxon>unclassified sequences</taxon>
        <taxon>metagenomes</taxon>
        <taxon>ecological metagenomes</taxon>
    </lineage>
</organism>
<dbReference type="SUPFAM" id="SSF159501">
    <property type="entry name" value="EreA/ChaN-like"/>
    <property type="match status" value="1"/>
</dbReference>
<dbReference type="EMBL" id="LAZR01007760">
    <property type="protein sequence ID" value="KKM83126.1"/>
    <property type="molecule type" value="Genomic_DNA"/>
</dbReference>
<dbReference type="PROSITE" id="PS50106">
    <property type="entry name" value="PDZ"/>
    <property type="match status" value="1"/>
</dbReference>